<dbReference type="Pfam" id="PF13201">
    <property type="entry name" value="PCMD"/>
    <property type="match status" value="1"/>
</dbReference>
<comment type="caution">
    <text evidence="2">The sequence shown here is derived from an EMBL/GenBank/DDBJ whole genome shotgun (WGS) entry which is preliminary data.</text>
</comment>
<dbReference type="InterPro" id="IPR027840">
    <property type="entry name" value="DUF4493"/>
</dbReference>
<sequence length="889" mass="98357">MKKYMIGYGLGKIMALWICVFGVLVCASSCDSDRVSADGVGKLRLSLSADTTSLSKGINNSTKAAVSDEFEKFLTTADYNIRIVQQSDTVQSYDRFDEMPSEIELKEGAYTLIASKGDNLPSAFENPYFEGSTDFTVKAGMSTPIDVTCTLGNARITVDYTEDFKEAYSDYTVLLSSAFTSGSLEIKKDETRPAYMQVAKEGSELGIAIRLKKITEDKEKTYKIPTPLSIERRQNIRLIFKTDGEALDGIGLEIILDDEMTNVTLNEGIPDFMWKPFEKPTLSPDDFTNGESFTIKVGKFEKSPTVGFAMPAGIASLCVKQWREDKENEEITYDLATDEGVTAALGKNFKWSVNGKANTNVKGERKTGQLFLKDAINSLEAPIEEDQTYTYHYEFSGVDATGKAHATNVLGVTVVVQPAGQPIITFDGFPETTIIEGDDMSKEIEAKFEAEGIIDETKTTLTINDGVDDKVYNILTDGTVLYNDWGISVESGNDATATLKFPKVFSSRLEAPMEGEKTFTYKLDLADKKGRSFPTLTKTLTVKAPVFELTPSANGGDAFACRAFLRAKVSDGTHPDNLKFQWRKVGNGSWNNCKNHTYQTDEICDTLKNLTSGGQQYEIRAIYREKEKRVTEPIVITTENVVELEDGSFENWHKKEVYKNTTWSVGTTGLGIDQWWPYNEGGSSWWTTRNALTTSQRSGVSCYYTSYSGTIPVDNGYEGKAAEISTLGWKEGNTFTELGGKSGTHSAGMLFLGSHSATSNGVETIDYGHEFNVRPNAFEFYYKFKSLNSESFEAYIVVENRENGTVMQLGSGRIMSNQDQASFVPVRVNVHYTNTSLKATHMYIVFRSSTAEDPSVEGVQGSLGALNGYSDSRYVGNVLTIDNVRLIYE</sequence>
<dbReference type="Proteomes" id="UP000437446">
    <property type="component" value="Unassembled WGS sequence"/>
</dbReference>
<dbReference type="RefSeq" id="WP_122131866.1">
    <property type="nucleotide sequence ID" value="NZ_DAWDXW010000016.1"/>
</dbReference>
<name>A0A3R6DCB2_9BACT</name>
<dbReference type="EMBL" id="WNCR01000001">
    <property type="protein sequence ID" value="MTU27706.1"/>
    <property type="molecule type" value="Genomic_DNA"/>
</dbReference>
<dbReference type="InterPro" id="IPR038653">
    <property type="entry name" value="Put_CMD_sf"/>
</dbReference>
<proteinExistence type="predicted"/>
<dbReference type="InterPro" id="IPR025112">
    <property type="entry name" value="PCMD"/>
</dbReference>
<dbReference type="Pfam" id="PF14900">
    <property type="entry name" value="DUF4493"/>
    <property type="match status" value="1"/>
</dbReference>
<accession>A0A3R6DCB2</accession>
<dbReference type="AlphaFoldDB" id="A0A3R6DCB2"/>
<evidence type="ECO:0000313" key="3">
    <source>
        <dbReference type="Proteomes" id="UP000437446"/>
    </source>
</evidence>
<evidence type="ECO:0000259" key="1">
    <source>
        <dbReference type="Pfam" id="PF13201"/>
    </source>
</evidence>
<protein>
    <submittedName>
        <fullName evidence="2">DUF4493 domain-containing protein</fullName>
    </submittedName>
</protein>
<dbReference type="Gene3D" id="2.60.120.890">
    <property type="entry name" value="BT2081, beta-jelly-roll domain"/>
    <property type="match status" value="1"/>
</dbReference>
<reference evidence="2 3" key="1">
    <citation type="journal article" date="2019" name="Nat. Med.">
        <title>A library of human gut bacterial isolates paired with longitudinal multiomics data enables mechanistic microbiome research.</title>
        <authorList>
            <person name="Poyet M."/>
            <person name="Groussin M."/>
            <person name="Gibbons S.M."/>
            <person name="Avila-Pacheco J."/>
            <person name="Jiang X."/>
            <person name="Kearney S.M."/>
            <person name="Perrotta A.R."/>
            <person name="Berdy B."/>
            <person name="Zhao S."/>
            <person name="Lieberman T.D."/>
            <person name="Swanson P.K."/>
            <person name="Smith M."/>
            <person name="Roesemann S."/>
            <person name="Alexander J.E."/>
            <person name="Rich S.A."/>
            <person name="Livny J."/>
            <person name="Vlamakis H."/>
            <person name="Clish C."/>
            <person name="Bullock K."/>
            <person name="Deik A."/>
            <person name="Scott J."/>
            <person name="Pierce K.A."/>
            <person name="Xavier R.J."/>
            <person name="Alm E.J."/>
        </authorList>
    </citation>
    <scope>NUCLEOTIDE SEQUENCE [LARGE SCALE GENOMIC DNA]</scope>
    <source>
        <strain evidence="2 3">BIOML-A25</strain>
    </source>
</reference>
<feature type="domain" description="Putative carbohydrate metabolism" evidence="1">
    <location>
        <begin position="649"/>
        <end position="842"/>
    </location>
</feature>
<evidence type="ECO:0000313" key="2">
    <source>
        <dbReference type="EMBL" id="MTU27706.1"/>
    </source>
</evidence>
<organism evidence="2 3">
    <name type="scientific">Parabacteroides merdae</name>
    <dbReference type="NCBI Taxonomy" id="46503"/>
    <lineage>
        <taxon>Bacteria</taxon>
        <taxon>Pseudomonadati</taxon>
        <taxon>Bacteroidota</taxon>
        <taxon>Bacteroidia</taxon>
        <taxon>Bacteroidales</taxon>
        <taxon>Tannerellaceae</taxon>
        <taxon>Parabacteroides</taxon>
    </lineage>
</organism>
<gene>
    <name evidence="2" type="ORF">GMD66_00435</name>
</gene>